<evidence type="ECO:0000256" key="3">
    <source>
        <dbReference type="ARBA" id="ARBA00022427"/>
    </source>
</evidence>
<dbReference type="InterPro" id="IPR036034">
    <property type="entry name" value="PDZ_sf"/>
</dbReference>
<reference evidence="11" key="2">
    <citation type="submission" date="2025-09" db="UniProtKB">
        <authorList>
            <consortium name="Ensembl"/>
        </authorList>
    </citation>
    <scope>IDENTIFICATION</scope>
</reference>
<dbReference type="InterPro" id="IPR051342">
    <property type="entry name" value="PDZ_scaffold"/>
</dbReference>
<dbReference type="InterPro" id="IPR001478">
    <property type="entry name" value="PDZ"/>
</dbReference>
<dbReference type="Ensembl" id="ENSPKIT00000002305.1">
    <property type="protein sequence ID" value="ENSPKIP00000021664.1"/>
    <property type="gene ID" value="ENSPKIG00000005955.1"/>
</dbReference>
<keyword evidence="12" id="KW-1185">Reference proteome</keyword>
<keyword evidence="7" id="KW-0965">Cell junction</keyword>
<evidence type="ECO:0000256" key="1">
    <source>
        <dbReference type="ARBA" id="ARBA00004221"/>
    </source>
</evidence>
<feature type="domain" description="PDZ" evidence="9">
    <location>
        <begin position="118"/>
        <end position="175"/>
    </location>
</feature>
<dbReference type="GO" id="GO:0005737">
    <property type="term" value="C:cytoplasm"/>
    <property type="evidence" value="ECO:0007669"/>
    <property type="project" value="TreeGrafter"/>
</dbReference>
<dbReference type="InterPro" id="IPR015132">
    <property type="entry name" value="L27_2"/>
</dbReference>
<comment type="subcellular location">
    <subcellularLocation>
        <location evidence="1">Apical cell membrane</location>
    </subcellularLocation>
    <subcellularLocation>
        <location evidence="2">Cell junction</location>
        <location evidence="2">Tight junction</location>
    </subcellularLocation>
</comment>
<evidence type="ECO:0008006" key="13">
    <source>
        <dbReference type="Google" id="ProtNLM"/>
    </source>
</evidence>
<evidence type="ECO:0000256" key="4">
    <source>
        <dbReference type="ARBA" id="ARBA00022475"/>
    </source>
</evidence>
<keyword evidence="3" id="KW-0796">Tight junction</keyword>
<evidence type="ECO:0000313" key="11">
    <source>
        <dbReference type="Ensembl" id="ENSPKIP00000021664.1"/>
    </source>
</evidence>
<dbReference type="GO" id="GO:0016324">
    <property type="term" value="C:apical plasma membrane"/>
    <property type="evidence" value="ECO:0007669"/>
    <property type="project" value="UniProtKB-SubCell"/>
</dbReference>
<dbReference type="InterPro" id="IPR004172">
    <property type="entry name" value="L27_dom"/>
</dbReference>
<evidence type="ECO:0000259" key="10">
    <source>
        <dbReference type="PROSITE" id="PS51022"/>
    </source>
</evidence>
<keyword evidence="4" id="KW-1003">Cell membrane</keyword>
<keyword evidence="5" id="KW-0597">Phosphoprotein</keyword>
<evidence type="ECO:0000256" key="5">
    <source>
        <dbReference type="ARBA" id="ARBA00022553"/>
    </source>
</evidence>
<dbReference type="InterPro" id="IPR036892">
    <property type="entry name" value="L27_dom_sf"/>
</dbReference>
<dbReference type="SUPFAM" id="SSF101288">
    <property type="entry name" value="L27 domain"/>
    <property type="match status" value="1"/>
</dbReference>
<dbReference type="Pfam" id="PF00595">
    <property type="entry name" value="PDZ"/>
    <property type="match status" value="1"/>
</dbReference>
<evidence type="ECO:0000256" key="2">
    <source>
        <dbReference type="ARBA" id="ARBA00004435"/>
    </source>
</evidence>
<evidence type="ECO:0000313" key="12">
    <source>
        <dbReference type="Proteomes" id="UP000261540"/>
    </source>
</evidence>
<protein>
    <recommendedName>
        <fullName evidence="13">PDZ domain-containing protein</fullName>
    </recommendedName>
</protein>
<dbReference type="PANTHER" id="PTHR19964:SF10">
    <property type="entry name" value="MULTIPLE PDZ DOMAIN PROTEIN"/>
    <property type="match status" value="1"/>
</dbReference>
<evidence type="ECO:0000256" key="8">
    <source>
        <dbReference type="ARBA" id="ARBA00023136"/>
    </source>
</evidence>
<dbReference type="Pfam" id="PF09045">
    <property type="entry name" value="L27_2"/>
    <property type="match status" value="1"/>
</dbReference>
<dbReference type="PROSITE" id="PS51022">
    <property type="entry name" value="L27"/>
    <property type="match status" value="1"/>
</dbReference>
<organism evidence="11 12">
    <name type="scientific">Paramormyrops kingsleyae</name>
    <dbReference type="NCBI Taxonomy" id="1676925"/>
    <lineage>
        <taxon>Eukaryota</taxon>
        <taxon>Metazoa</taxon>
        <taxon>Chordata</taxon>
        <taxon>Craniata</taxon>
        <taxon>Vertebrata</taxon>
        <taxon>Euteleostomi</taxon>
        <taxon>Actinopterygii</taxon>
        <taxon>Neopterygii</taxon>
        <taxon>Teleostei</taxon>
        <taxon>Osteoglossocephala</taxon>
        <taxon>Osteoglossomorpha</taxon>
        <taxon>Osteoglossiformes</taxon>
        <taxon>Mormyridae</taxon>
        <taxon>Paramormyrops</taxon>
    </lineage>
</organism>
<dbReference type="Gene3D" id="1.10.287.650">
    <property type="entry name" value="L27 domain"/>
    <property type="match status" value="1"/>
</dbReference>
<dbReference type="GO" id="GO:0005923">
    <property type="term" value="C:bicellular tight junction"/>
    <property type="evidence" value="ECO:0007669"/>
    <property type="project" value="UniProtKB-SubCell"/>
</dbReference>
<keyword evidence="6" id="KW-0677">Repeat</keyword>
<keyword evidence="8" id="KW-0472">Membrane</keyword>
<evidence type="ECO:0000256" key="7">
    <source>
        <dbReference type="ARBA" id="ARBA00022949"/>
    </source>
</evidence>
<feature type="domain" description="L27" evidence="10">
    <location>
        <begin position="1"/>
        <end position="62"/>
    </location>
</feature>
<dbReference type="AlphaFoldDB" id="A0A3B3RT30"/>
<name>A0A3B3RT30_9TELE</name>
<dbReference type="GeneTree" id="ENSGT00940000155586"/>
<dbReference type="PANTHER" id="PTHR19964">
    <property type="entry name" value="MULTIPLE PDZ DOMAIN PROTEIN"/>
    <property type="match status" value="1"/>
</dbReference>
<dbReference type="SUPFAM" id="SSF50156">
    <property type="entry name" value="PDZ domain-like"/>
    <property type="match status" value="1"/>
</dbReference>
<evidence type="ECO:0000256" key="6">
    <source>
        <dbReference type="ARBA" id="ARBA00022737"/>
    </source>
</evidence>
<dbReference type="GO" id="GO:0120192">
    <property type="term" value="P:tight junction assembly"/>
    <property type="evidence" value="ECO:0007669"/>
    <property type="project" value="TreeGrafter"/>
</dbReference>
<dbReference type="Proteomes" id="UP000261540">
    <property type="component" value="Unplaced"/>
</dbReference>
<accession>A0A3B3RT30</accession>
<dbReference type="Gene3D" id="2.30.42.10">
    <property type="match status" value="1"/>
</dbReference>
<reference evidence="11" key="1">
    <citation type="submission" date="2025-08" db="UniProtKB">
        <authorList>
            <consortium name="Ensembl"/>
        </authorList>
    </citation>
    <scope>IDENTIFICATION</scope>
</reference>
<proteinExistence type="predicted"/>
<sequence>FLEAIGMRALRAVERLQARLKERGDLPTEEKLSLLKSVLQSPLFHQILTLQKSLQHLKNQVGNQGLSHFGFITQLEPHYLLKSGLPLRRGARLANGTPSAEELDHVLCAMAQGRPVAHIELQKPTAGGLGFSVVGLRSEHHGELGIFVQEIQPGSVAHCRDGRMAVGDCIVAINGDARTQYCCTPHFSVY</sequence>
<dbReference type="PROSITE" id="PS50106">
    <property type="entry name" value="PDZ"/>
    <property type="match status" value="1"/>
</dbReference>
<evidence type="ECO:0000259" key="9">
    <source>
        <dbReference type="PROSITE" id="PS50106"/>
    </source>
</evidence>